<dbReference type="GO" id="GO:0007420">
    <property type="term" value="P:brain development"/>
    <property type="evidence" value="ECO:0007669"/>
    <property type="project" value="TreeGrafter"/>
</dbReference>
<dbReference type="GO" id="GO:0001228">
    <property type="term" value="F:DNA-binding transcription activator activity, RNA polymerase II-specific"/>
    <property type="evidence" value="ECO:0007669"/>
    <property type="project" value="TreeGrafter"/>
</dbReference>
<dbReference type="InterPro" id="IPR036910">
    <property type="entry name" value="HMG_box_dom_sf"/>
</dbReference>
<dbReference type="AlphaFoldDB" id="A0A060Y709"/>
<dbReference type="SMART" id="SM00398">
    <property type="entry name" value="HMG"/>
    <property type="match status" value="1"/>
</dbReference>
<evidence type="ECO:0000256" key="3">
    <source>
        <dbReference type="ARBA" id="ARBA00023125"/>
    </source>
</evidence>
<dbReference type="InterPro" id="IPR009071">
    <property type="entry name" value="HMG_box_dom"/>
</dbReference>
<feature type="DNA-binding region" description="HMG box" evidence="7">
    <location>
        <begin position="53"/>
        <end position="121"/>
    </location>
</feature>
<feature type="compositionally biased region" description="Low complexity" evidence="8">
    <location>
        <begin position="151"/>
        <end position="164"/>
    </location>
</feature>
<accession>A0A060Y709</accession>
<keyword evidence="4 6" id="KW-0804">Transcription</keyword>
<keyword evidence="5 6" id="KW-0539">Nucleus</keyword>
<comment type="subcellular location">
    <subcellularLocation>
        <location evidence="1 6">Nucleus</location>
    </subcellularLocation>
</comment>
<evidence type="ECO:0000256" key="6">
    <source>
        <dbReference type="PIRNR" id="PIRNR038098"/>
    </source>
</evidence>
<dbReference type="GO" id="GO:0005634">
    <property type="term" value="C:nucleus"/>
    <property type="evidence" value="ECO:0007669"/>
    <property type="project" value="UniProtKB-SubCell"/>
</dbReference>
<keyword evidence="2 6" id="KW-0805">Transcription regulation</keyword>
<dbReference type="Proteomes" id="UP000193380">
    <property type="component" value="Unassembled WGS sequence"/>
</dbReference>
<keyword evidence="3 6" id="KW-0238">DNA-binding</keyword>
<dbReference type="GO" id="GO:0000978">
    <property type="term" value="F:RNA polymerase II cis-regulatory region sequence-specific DNA binding"/>
    <property type="evidence" value="ECO:0007669"/>
    <property type="project" value="TreeGrafter"/>
</dbReference>
<dbReference type="GO" id="GO:0000122">
    <property type="term" value="P:negative regulation of transcription by RNA polymerase II"/>
    <property type="evidence" value="ECO:0007669"/>
    <property type="project" value="TreeGrafter"/>
</dbReference>
<evidence type="ECO:0000313" key="10">
    <source>
        <dbReference type="EMBL" id="CDQ84965.1"/>
    </source>
</evidence>
<reference evidence="10" key="2">
    <citation type="submission" date="2014-03" db="EMBL/GenBank/DDBJ databases">
        <authorList>
            <person name="Genoscope - CEA"/>
        </authorList>
    </citation>
    <scope>NUCLEOTIDE SEQUENCE</scope>
</reference>
<dbReference type="PANTHER" id="PTHR10270">
    <property type="entry name" value="SOX TRANSCRIPTION FACTOR"/>
    <property type="match status" value="1"/>
</dbReference>
<dbReference type="SUPFAM" id="SSF47095">
    <property type="entry name" value="HMG-box"/>
    <property type="match status" value="1"/>
</dbReference>
<dbReference type="PIRSF" id="PIRSF038098">
    <property type="entry name" value="SOX-12/11/4a"/>
    <property type="match status" value="1"/>
</dbReference>
<evidence type="ECO:0000256" key="8">
    <source>
        <dbReference type="SAM" id="MobiDB-lite"/>
    </source>
</evidence>
<feature type="compositionally biased region" description="Polar residues" evidence="8">
    <location>
        <begin position="244"/>
        <end position="253"/>
    </location>
</feature>
<dbReference type="PaxDb" id="8022-A0A060Y709"/>
<evidence type="ECO:0000259" key="9">
    <source>
        <dbReference type="PROSITE" id="PS50118"/>
    </source>
</evidence>
<feature type="region of interest" description="Disordered" evidence="8">
    <location>
        <begin position="122"/>
        <end position="191"/>
    </location>
</feature>
<gene>
    <name evidence="10" type="ORF">GSONMT00060371001</name>
</gene>
<feature type="region of interest" description="Disordered" evidence="8">
    <location>
        <begin position="225"/>
        <end position="298"/>
    </location>
</feature>
<evidence type="ECO:0000256" key="4">
    <source>
        <dbReference type="ARBA" id="ARBA00023163"/>
    </source>
</evidence>
<dbReference type="GO" id="GO:0048593">
    <property type="term" value="P:camera-type eye morphogenesis"/>
    <property type="evidence" value="ECO:0007669"/>
    <property type="project" value="TreeGrafter"/>
</dbReference>
<dbReference type="InterPro" id="IPR017386">
    <property type="entry name" value="SOX-12/11/4"/>
</dbReference>
<dbReference type="GO" id="GO:0030182">
    <property type="term" value="P:neuron differentiation"/>
    <property type="evidence" value="ECO:0007669"/>
    <property type="project" value="TreeGrafter"/>
</dbReference>
<name>A0A060Y709_ONCMY</name>
<evidence type="ECO:0000313" key="11">
    <source>
        <dbReference type="Proteomes" id="UP000193380"/>
    </source>
</evidence>
<reference evidence="10" key="1">
    <citation type="journal article" date="2014" name="Nat. Commun.">
        <title>The rainbow trout genome provides novel insights into evolution after whole-genome duplication in vertebrates.</title>
        <authorList>
            <person name="Berthelot C."/>
            <person name="Brunet F."/>
            <person name="Chalopin D."/>
            <person name="Juanchich A."/>
            <person name="Bernard M."/>
            <person name="Noel B."/>
            <person name="Bento P."/>
            <person name="Da Silva C."/>
            <person name="Labadie K."/>
            <person name="Alberti A."/>
            <person name="Aury J.M."/>
            <person name="Louis A."/>
            <person name="Dehais P."/>
            <person name="Bardou P."/>
            <person name="Montfort J."/>
            <person name="Klopp C."/>
            <person name="Cabau C."/>
            <person name="Gaspin C."/>
            <person name="Thorgaard G.H."/>
            <person name="Boussaha M."/>
            <person name="Quillet E."/>
            <person name="Guyomard R."/>
            <person name="Galiana D."/>
            <person name="Bobe J."/>
            <person name="Volff J.N."/>
            <person name="Genet C."/>
            <person name="Wincker P."/>
            <person name="Jaillon O."/>
            <person name="Roest Crollius H."/>
            <person name="Guiguen Y."/>
        </authorList>
    </citation>
    <scope>NUCLEOTIDE SEQUENCE [LARGE SCALE GENOMIC DNA]</scope>
</reference>
<feature type="domain" description="HMG box" evidence="9">
    <location>
        <begin position="53"/>
        <end position="121"/>
    </location>
</feature>
<sequence>MVQQRGHKYPAVMDSDMSQEVFLGLGADDREEIFGRLPSNKDPNWCKTPTGHIKRPMNAFMVWSQIERRKIMEQWPDMHNAEISKRLGKRWKLLPDYEKIPFIKEAERLRLKHMADYPDYKYRPRKKSKSSIPVRVGDKVPLKTSKSHQGSRASASATSTATSRGLKIRTPSSKHRASFDSNKFKGYDEGISDDDTVDVELASPMTSQPGGQRPASLGVFHHQQAAMTPGEQQTQLAAQLRVKVSTTTSHQPTSKLPVGLSSGSPPLAPLSSTGRSSTGRSSTPTSTSSSSFVSSASSDEELDEEILHIISNANFDTMPMDCSTLDKDFDATFHTNSGSHFDFPDYCTPEVNEMISGDLLVPSISDLVFTY</sequence>
<proteinExistence type="predicted"/>
<dbReference type="STRING" id="8022.A0A060Y709"/>
<dbReference type="PROSITE" id="PS50118">
    <property type="entry name" value="HMG_BOX_2"/>
    <property type="match status" value="1"/>
</dbReference>
<dbReference type="EMBL" id="FR906616">
    <property type="protein sequence ID" value="CDQ84965.1"/>
    <property type="molecule type" value="Genomic_DNA"/>
</dbReference>
<dbReference type="PANTHER" id="PTHR10270:SF295">
    <property type="entry name" value="TRANSCRIPTION FACTOR SOX"/>
    <property type="match status" value="1"/>
</dbReference>
<protein>
    <recommendedName>
        <fullName evidence="6">Transcription factor SOX</fullName>
    </recommendedName>
</protein>
<organism evidence="10 11">
    <name type="scientific">Oncorhynchus mykiss</name>
    <name type="common">Rainbow trout</name>
    <name type="synonym">Salmo gairdneri</name>
    <dbReference type="NCBI Taxonomy" id="8022"/>
    <lineage>
        <taxon>Eukaryota</taxon>
        <taxon>Metazoa</taxon>
        <taxon>Chordata</taxon>
        <taxon>Craniata</taxon>
        <taxon>Vertebrata</taxon>
        <taxon>Euteleostomi</taxon>
        <taxon>Actinopterygii</taxon>
        <taxon>Neopterygii</taxon>
        <taxon>Teleostei</taxon>
        <taxon>Protacanthopterygii</taxon>
        <taxon>Salmoniformes</taxon>
        <taxon>Salmonidae</taxon>
        <taxon>Salmoninae</taxon>
        <taxon>Oncorhynchus</taxon>
    </lineage>
</organism>
<dbReference type="FunFam" id="1.10.30.10:FF:000007">
    <property type="entry name" value="Transcription factor SOX"/>
    <property type="match status" value="1"/>
</dbReference>
<feature type="compositionally biased region" description="Low complexity" evidence="8">
    <location>
        <begin position="254"/>
        <end position="297"/>
    </location>
</feature>
<dbReference type="CDD" id="cd22038">
    <property type="entry name" value="HMG-box_SoxC_SOX12"/>
    <property type="match status" value="1"/>
</dbReference>
<evidence type="ECO:0000256" key="1">
    <source>
        <dbReference type="ARBA" id="ARBA00004123"/>
    </source>
</evidence>
<evidence type="ECO:0000256" key="5">
    <source>
        <dbReference type="ARBA" id="ARBA00023242"/>
    </source>
</evidence>
<dbReference type="Pfam" id="PF00505">
    <property type="entry name" value="HMG_box"/>
    <property type="match status" value="1"/>
</dbReference>
<evidence type="ECO:0000256" key="7">
    <source>
        <dbReference type="PROSITE-ProRule" id="PRU00267"/>
    </source>
</evidence>
<evidence type="ECO:0000256" key="2">
    <source>
        <dbReference type="ARBA" id="ARBA00023015"/>
    </source>
</evidence>
<dbReference type="Gene3D" id="1.10.30.10">
    <property type="entry name" value="High mobility group box domain"/>
    <property type="match status" value="1"/>
</dbReference>
<dbReference type="InterPro" id="IPR050140">
    <property type="entry name" value="SRY-related_HMG-box_TF-like"/>
</dbReference>